<organism evidence="2 3">
    <name type="scientific">Glossina palpalis gambiensis</name>
    <dbReference type="NCBI Taxonomy" id="67801"/>
    <lineage>
        <taxon>Eukaryota</taxon>
        <taxon>Metazoa</taxon>
        <taxon>Ecdysozoa</taxon>
        <taxon>Arthropoda</taxon>
        <taxon>Hexapoda</taxon>
        <taxon>Insecta</taxon>
        <taxon>Pterygota</taxon>
        <taxon>Neoptera</taxon>
        <taxon>Endopterygota</taxon>
        <taxon>Diptera</taxon>
        <taxon>Brachycera</taxon>
        <taxon>Muscomorpha</taxon>
        <taxon>Hippoboscoidea</taxon>
        <taxon>Glossinidae</taxon>
        <taxon>Glossina</taxon>
    </lineage>
</organism>
<accession>A0A1B0AXK3</accession>
<dbReference type="Pfam" id="PF13843">
    <property type="entry name" value="DDE_Tnp_1_7"/>
    <property type="match status" value="1"/>
</dbReference>
<evidence type="ECO:0000313" key="2">
    <source>
        <dbReference type="EnsemblMetazoa" id="GPPI012077-PA"/>
    </source>
</evidence>
<dbReference type="PANTHER" id="PTHR46599:SF3">
    <property type="entry name" value="PIGGYBAC TRANSPOSABLE ELEMENT-DERIVED PROTEIN 4"/>
    <property type="match status" value="1"/>
</dbReference>
<name>A0A1B0AXK3_9MUSC</name>
<evidence type="ECO:0000259" key="1">
    <source>
        <dbReference type="Pfam" id="PF13843"/>
    </source>
</evidence>
<keyword evidence="3" id="KW-1185">Reference proteome</keyword>
<dbReference type="VEuPathDB" id="VectorBase:GPPI012077"/>
<dbReference type="EnsemblMetazoa" id="GPPI012077-RA">
    <property type="protein sequence ID" value="GPPI012077-PA"/>
    <property type="gene ID" value="GPPI012077"/>
</dbReference>
<reference evidence="2" key="2">
    <citation type="submission" date="2020-05" db="UniProtKB">
        <authorList>
            <consortium name="EnsemblMetazoa"/>
        </authorList>
    </citation>
    <scope>IDENTIFICATION</scope>
    <source>
        <strain evidence="2">IAEA</strain>
    </source>
</reference>
<feature type="domain" description="PiggyBac transposable element-derived protein" evidence="1">
    <location>
        <begin position="7"/>
        <end position="126"/>
    </location>
</feature>
<evidence type="ECO:0000313" key="3">
    <source>
        <dbReference type="Proteomes" id="UP000092460"/>
    </source>
</evidence>
<dbReference type="EMBL" id="JXJN01005290">
    <property type="status" value="NOT_ANNOTATED_CDS"/>
    <property type="molecule type" value="Genomic_DNA"/>
</dbReference>
<proteinExistence type="predicted"/>
<dbReference type="AlphaFoldDB" id="A0A1B0AXK3"/>
<dbReference type="Proteomes" id="UP000092460">
    <property type="component" value="Unassembled WGS sequence"/>
</dbReference>
<dbReference type="STRING" id="67801.A0A1B0AXK3"/>
<dbReference type="PANTHER" id="PTHR46599">
    <property type="entry name" value="PIGGYBAC TRANSPOSABLE ELEMENT-DERIVED PROTEIN 4"/>
    <property type="match status" value="1"/>
</dbReference>
<reference evidence="3" key="1">
    <citation type="submission" date="2015-01" db="EMBL/GenBank/DDBJ databases">
        <authorList>
            <person name="Aksoy S."/>
            <person name="Warren W."/>
            <person name="Wilson R.K."/>
        </authorList>
    </citation>
    <scope>NUCLEOTIDE SEQUENCE [LARGE SCALE GENOMIC DNA]</scope>
    <source>
        <strain evidence="3">IAEA</strain>
    </source>
</reference>
<dbReference type="InterPro" id="IPR029526">
    <property type="entry name" value="PGBD"/>
</dbReference>
<sequence length="128" mass="14560">MNGLLFEGRTLYKDSYYTRVPLAEELLDKLTNLCGTVKVNRGFVQVVAKLKQKRVSVENPKGVKFLKWTDKRSVCMLTTCNNRTCTIIEGTKGKLKPDAIFDYNNAKKGVDISDQIASYYNSLRKTIK</sequence>
<protein>
    <recommendedName>
        <fullName evidence="1">PiggyBac transposable element-derived protein domain-containing protein</fullName>
    </recommendedName>
</protein>